<proteinExistence type="predicted"/>
<dbReference type="Gene3D" id="3.90.850.10">
    <property type="entry name" value="Fumarylacetoacetase-like, C-terminal domain"/>
    <property type="match status" value="1"/>
</dbReference>
<dbReference type="GO" id="GO:0046872">
    <property type="term" value="F:metal ion binding"/>
    <property type="evidence" value="ECO:0007669"/>
    <property type="project" value="UniProtKB-KW"/>
</dbReference>
<dbReference type="InterPro" id="IPR036663">
    <property type="entry name" value="Fumarylacetoacetase_C_sf"/>
</dbReference>
<keyword evidence="1" id="KW-0479">Metal-binding</keyword>
<dbReference type="STRING" id="629680.SAMN04489751_1055"/>
<keyword evidence="3" id="KW-0378">Hydrolase</keyword>
<dbReference type="AlphaFoldDB" id="A0A1H1NUS1"/>
<dbReference type="RefSeq" id="WP_092103781.1">
    <property type="nucleotide sequence ID" value="NZ_LT629739.1"/>
</dbReference>
<accession>A0A1H1NUS1</accession>
<evidence type="ECO:0000259" key="2">
    <source>
        <dbReference type="Pfam" id="PF01557"/>
    </source>
</evidence>
<protein>
    <submittedName>
        <fullName evidence="3">Fumarylpyruvate hydrolase</fullName>
    </submittedName>
</protein>
<dbReference type="EMBL" id="LT629739">
    <property type="protein sequence ID" value="SDS02731.1"/>
    <property type="molecule type" value="Genomic_DNA"/>
</dbReference>
<evidence type="ECO:0000313" key="3">
    <source>
        <dbReference type="EMBL" id="SDS02731.1"/>
    </source>
</evidence>
<reference evidence="3" key="1">
    <citation type="submission" date="2016-10" db="EMBL/GenBank/DDBJ databases">
        <authorList>
            <person name="Varghese N."/>
            <person name="Submissions S."/>
        </authorList>
    </citation>
    <scope>NUCLEOTIDE SEQUENCE [LARGE SCALE GENOMIC DNA]</scope>
    <source>
        <strain evidence="3">DSM 22082</strain>
    </source>
</reference>
<sequence>MNPKWSISPKLIPILDSQKGFPVRRIYCVGRNYVDHIQEMREGDERDDPFFFQKPGDAVELDGAKIPYPPATRDLQYEGELVVAIGHRFRNQGATDPMEAVFGFAAGIDLTRRDLQKASVAQARPWEPGKSFDRSAPCGTIVPRDSVTGIDAGTLTVDINGEERQKTRFDLMIWAVPEIVAQLSALYTLEPGDLIFTGTPAGVSALNSGDRIHVEITGLPSLTISITDQEES</sequence>
<organism evidence="3 4">
    <name type="scientific">Brevibacterium sandarakinum</name>
    <dbReference type="NCBI Taxonomy" id="629680"/>
    <lineage>
        <taxon>Bacteria</taxon>
        <taxon>Bacillati</taxon>
        <taxon>Actinomycetota</taxon>
        <taxon>Actinomycetes</taxon>
        <taxon>Micrococcales</taxon>
        <taxon>Brevibacteriaceae</taxon>
        <taxon>Brevibacterium</taxon>
    </lineage>
</organism>
<dbReference type="Proteomes" id="UP000199700">
    <property type="component" value="Chromosome"/>
</dbReference>
<gene>
    <name evidence="3" type="ORF">SAMN04489751_1055</name>
</gene>
<name>A0A1H1NUS1_BRESA</name>
<dbReference type="GO" id="GO:0018773">
    <property type="term" value="F:acetylpyruvate hydrolase activity"/>
    <property type="evidence" value="ECO:0007669"/>
    <property type="project" value="TreeGrafter"/>
</dbReference>
<dbReference type="OrthoDB" id="9805307at2"/>
<dbReference type="PANTHER" id="PTHR11820:SF90">
    <property type="entry name" value="FLUTATHIONE S-TRANSFERASE"/>
    <property type="match status" value="1"/>
</dbReference>
<dbReference type="SUPFAM" id="SSF56529">
    <property type="entry name" value="FAH"/>
    <property type="match status" value="1"/>
</dbReference>
<dbReference type="InterPro" id="IPR011234">
    <property type="entry name" value="Fumarylacetoacetase-like_C"/>
</dbReference>
<keyword evidence="4" id="KW-1185">Reference proteome</keyword>
<dbReference type="PANTHER" id="PTHR11820">
    <property type="entry name" value="ACYLPYRUVASE"/>
    <property type="match status" value="1"/>
</dbReference>
<dbReference type="Pfam" id="PF01557">
    <property type="entry name" value="FAA_hydrolase"/>
    <property type="match status" value="1"/>
</dbReference>
<evidence type="ECO:0000256" key="1">
    <source>
        <dbReference type="ARBA" id="ARBA00022723"/>
    </source>
</evidence>
<evidence type="ECO:0000313" key="4">
    <source>
        <dbReference type="Proteomes" id="UP000199700"/>
    </source>
</evidence>
<feature type="domain" description="Fumarylacetoacetase-like C-terminal" evidence="2">
    <location>
        <begin position="26"/>
        <end position="224"/>
    </location>
</feature>